<dbReference type="AlphaFoldDB" id="A0AAN9TDL0"/>
<feature type="domain" description="FUZ/MON1/HPS1 second Longin" evidence="4">
    <location>
        <begin position="237"/>
        <end position="336"/>
    </location>
</feature>
<feature type="domain" description="FUZ/MON1/HPS1 third Longin" evidence="5">
    <location>
        <begin position="366"/>
        <end position="465"/>
    </location>
</feature>
<dbReference type="InterPro" id="IPR043972">
    <property type="entry name" value="FUZ/MON1/HPS1_longin_1"/>
</dbReference>
<gene>
    <name evidence="6" type="ORF">V9T40_000019</name>
</gene>
<evidence type="ECO:0000313" key="6">
    <source>
        <dbReference type="EMBL" id="KAK7585840.1"/>
    </source>
</evidence>
<dbReference type="PANTHER" id="PTHR13027">
    <property type="entry name" value="SAND PROTEIN-RELATED"/>
    <property type="match status" value="1"/>
</dbReference>
<dbReference type="InterPro" id="IPR043970">
    <property type="entry name" value="FUZ/MON1/HPS1_longin_3"/>
</dbReference>
<protein>
    <recommendedName>
        <fullName evidence="2">Vacuolar fusion protein MON1 homolog</fullName>
    </recommendedName>
</protein>
<dbReference type="PANTHER" id="PTHR13027:SF7">
    <property type="entry name" value="VACUOLAR FUSION PROTEIN MON1 HOMOLOG"/>
    <property type="match status" value="1"/>
</dbReference>
<comment type="similarity">
    <text evidence="1 2">Belongs to the MON1/SAND family.</text>
</comment>
<comment type="caution">
    <text evidence="6">The sequence shown here is derived from an EMBL/GenBank/DDBJ whole genome shotgun (WGS) entry which is preliminary data.</text>
</comment>
<dbReference type="Pfam" id="PF19038">
    <property type="entry name" value="Fuz_longin_3"/>
    <property type="match status" value="1"/>
</dbReference>
<evidence type="ECO:0000259" key="4">
    <source>
        <dbReference type="Pfam" id="PF19037"/>
    </source>
</evidence>
<reference evidence="6 7" key="1">
    <citation type="submission" date="2024-03" db="EMBL/GenBank/DDBJ databases">
        <title>Adaptation during the transition from Ophiocordyceps entomopathogen to insect associate is accompanied by gene loss and intensified selection.</title>
        <authorList>
            <person name="Ward C.M."/>
            <person name="Onetto C.A."/>
            <person name="Borneman A.R."/>
        </authorList>
    </citation>
    <scope>NUCLEOTIDE SEQUENCE [LARGE SCALE GENOMIC DNA]</scope>
    <source>
        <strain evidence="6">AWRI1</strain>
        <tissue evidence="6">Single Adult Female</tissue>
    </source>
</reference>
<dbReference type="InterPro" id="IPR004353">
    <property type="entry name" value="Mon1"/>
</dbReference>
<dbReference type="PRINTS" id="PR01546">
    <property type="entry name" value="YEAST73DUF"/>
</dbReference>
<dbReference type="EMBL" id="JBBCAQ010000028">
    <property type="protein sequence ID" value="KAK7585840.1"/>
    <property type="molecule type" value="Genomic_DNA"/>
</dbReference>
<dbReference type="Pfam" id="PF19037">
    <property type="entry name" value="Fuz_longin_2"/>
    <property type="match status" value="1"/>
</dbReference>
<feature type="domain" description="FUZ/MON1/HPS1 first Longin" evidence="3">
    <location>
        <begin position="74"/>
        <end position="197"/>
    </location>
</feature>
<proteinExistence type="inferred from homology"/>
<dbReference type="GO" id="GO:0006623">
    <property type="term" value="P:protein targeting to vacuole"/>
    <property type="evidence" value="ECO:0007669"/>
    <property type="project" value="UniProtKB-UniRule"/>
</dbReference>
<dbReference type="InterPro" id="IPR043971">
    <property type="entry name" value="FUZ/MON1/HPS1_longin_2"/>
</dbReference>
<evidence type="ECO:0000313" key="7">
    <source>
        <dbReference type="Proteomes" id="UP001367676"/>
    </source>
</evidence>
<evidence type="ECO:0000259" key="5">
    <source>
        <dbReference type="Pfam" id="PF19038"/>
    </source>
</evidence>
<name>A0AAN9TDL0_9HEMI</name>
<dbReference type="GO" id="GO:0035658">
    <property type="term" value="C:Mon1-Ccz1 complex"/>
    <property type="evidence" value="ECO:0007669"/>
    <property type="project" value="TreeGrafter"/>
</dbReference>
<evidence type="ECO:0000256" key="2">
    <source>
        <dbReference type="RuleBase" id="RU367048"/>
    </source>
</evidence>
<dbReference type="Proteomes" id="UP001367676">
    <property type="component" value="Unassembled WGS sequence"/>
</dbReference>
<evidence type="ECO:0000259" key="3">
    <source>
        <dbReference type="Pfam" id="PF19036"/>
    </source>
</evidence>
<sequence>MEETAGERCEPEIAQEKVEVLEKKNEETVELPSSNDSAIDHEINNLTDELGPNLNLAEHEEEIYWQTAEWKSKKHVFVLSSAGKPIYSRHGNEDDLVALFGVMQAIVSVVLDSDDELQSIHTSNTHFTFLRKGNIYLVSVSSIPLETAPITKLQLTYVYNQILSILTLTQLTRIFDQYNNFDLRRLLSGSERLINNLVDFTETDPAFFFNAVECLPLASSARDVVIQAITSSCQKIKNLLFAILLAGNQLVVLIRMKKYNLLPSDLHLILNLVSSSQSFRTAEGWTPICLPDFDASGYMQAHVSYLTEECQTCLLLLTIDRELFFTLSEAKQKIVEKLQKSNVFEQINESIQKPKILASEFGISRLRHFVYKNKNTNQFVYPKYEVPYLLPESQNSLLHLYSQLYQQVNSSQRPLKVIFQQLKTEAVLGWDTKGFELYLIFEPFVTKSEAINAVNKLLKCMKKEEDRLFISNSATF</sequence>
<accession>A0AAN9TDL0</accession>
<comment type="function">
    <text evidence="2">Plays an important role in membrane trafficking through the secretory apparatus.</text>
</comment>
<organism evidence="6 7">
    <name type="scientific">Parthenolecanium corni</name>
    <dbReference type="NCBI Taxonomy" id="536013"/>
    <lineage>
        <taxon>Eukaryota</taxon>
        <taxon>Metazoa</taxon>
        <taxon>Ecdysozoa</taxon>
        <taxon>Arthropoda</taxon>
        <taxon>Hexapoda</taxon>
        <taxon>Insecta</taxon>
        <taxon>Pterygota</taxon>
        <taxon>Neoptera</taxon>
        <taxon>Paraneoptera</taxon>
        <taxon>Hemiptera</taxon>
        <taxon>Sternorrhyncha</taxon>
        <taxon>Coccoidea</taxon>
        <taxon>Coccidae</taxon>
        <taxon>Parthenolecanium</taxon>
    </lineage>
</organism>
<dbReference type="Pfam" id="PF19036">
    <property type="entry name" value="Fuz_longin_1"/>
    <property type="match status" value="1"/>
</dbReference>
<evidence type="ECO:0000256" key="1">
    <source>
        <dbReference type="ARBA" id="ARBA00008968"/>
    </source>
</evidence>
<keyword evidence="7" id="KW-1185">Reference proteome</keyword>
<dbReference type="GO" id="GO:0032510">
    <property type="term" value="P:endosome to lysosome transport via multivesicular body sorting pathway"/>
    <property type="evidence" value="ECO:0007669"/>
    <property type="project" value="TreeGrafter"/>
</dbReference>